<sequence length="70" mass="7980">MKINEIHLLSNGWVQVKVNGNWSKRHSGAYSVKFIEKLKKDADKDTILHGLSDGHIEFAVDNMNKYGKPK</sequence>
<dbReference type="EMBL" id="LAZR01000481">
    <property type="protein sequence ID" value="KKN67212.1"/>
    <property type="molecule type" value="Genomic_DNA"/>
</dbReference>
<proteinExistence type="predicted"/>
<gene>
    <name evidence="1" type="ORF">LCGC14_0463850</name>
</gene>
<protein>
    <submittedName>
        <fullName evidence="1">Uncharacterized protein</fullName>
    </submittedName>
</protein>
<evidence type="ECO:0000313" key="1">
    <source>
        <dbReference type="EMBL" id="KKN67212.1"/>
    </source>
</evidence>
<accession>A0A0F9SX47</accession>
<organism evidence="1">
    <name type="scientific">marine sediment metagenome</name>
    <dbReference type="NCBI Taxonomy" id="412755"/>
    <lineage>
        <taxon>unclassified sequences</taxon>
        <taxon>metagenomes</taxon>
        <taxon>ecological metagenomes</taxon>
    </lineage>
</organism>
<comment type="caution">
    <text evidence="1">The sequence shown here is derived from an EMBL/GenBank/DDBJ whole genome shotgun (WGS) entry which is preliminary data.</text>
</comment>
<dbReference type="AlphaFoldDB" id="A0A0F9SX47"/>
<reference evidence="1" key="1">
    <citation type="journal article" date="2015" name="Nature">
        <title>Complex archaea that bridge the gap between prokaryotes and eukaryotes.</title>
        <authorList>
            <person name="Spang A."/>
            <person name="Saw J.H."/>
            <person name="Jorgensen S.L."/>
            <person name="Zaremba-Niedzwiedzka K."/>
            <person name="Martijn J."/>
            <person name="Lind A.E."/>
            <person name="van Eijk R."/>
            <person name="Schleper C."/>
            <person name="Guy L."/>
            <person name="Ettema T.J."/>
        </authorList>
    </citation>
    <scope>NUCLEOTIDE SEQUENCE</scope>
</reference>
<name>A0A0F9SX47_9ZZZZ</name>